<evidence type="ECO:0000313" key="1">
    <source>
        <dbReference type="EMBL" id="EEN68729.1"/>
    </source>
</evidence>
<dbReference type="AlphaFoldDB" id="C3XTE0"/>
<accession>C3XTE0</accession>
<organism>
    <name type="scientific">Branchiostoma floridae</name>
    <name type="common">Florida lancelet</name>
    <name type="synonym">Amphioxus</name>
    <dbReference type="NCBI Taxonomy" id="7739"/>
    <lineage>
        <taxon>Eukaryota</taxon>
        <taxon>Metazoa</taxon>
        <taxon>Chordata</taxon>
        <taxon>Cephalochordata</taxon>
        <taxon>Leptocardii</taxon>
        <taxon>Amphioxiformes</taxon>
        <taxon>Branchiostomatidae</taxon>
        <taxon>Branchiostoma</taxon>
    </lineage>
</organism>
<protein>
    <submittedName>
        <fullName evidence="1">Uncharacterized protein</fullName>
    </submittedName>
</protein>
<reference evidence="1" key="1">
    <citation type="journal article" date="2008" name="Nature">
        <title>The amphioxus genome and the evolution of the chordate karyotype.</title>
        <authorList>
            <consortium name="US DOE Joint Genome Institute (JGI-PGF)"/>
            <person name="Putnam N.H."/>
            <person name="Butts T."/>
            <person name="Ferrier D.E.K."/>
            <person name="Furlong R.F."/>
            <person name="Hellsten U."/>
            <person name="Kawashima T."/>
            <person name="Robinson-Rechavi M."/>
            <person name="Shoguchi E."/>
            <person name="Terry A."/>
            <person name="Yu J.-K."/>
            <person name="Benito-Gutierrez E.L."/>
            <person name="Dubchak I."/>
            <person name="Garcia-Fernandez J."/>
            <person name="Gibson-Brown J.J."/>
            <person name="Grigoriev I.V."/>
            <person name="Horton A.C."/>
            <person name="de Jong P.J."/>
            <person name="Jurka J."/>
            <person name="Kapitonov V.V."/>
            <person name="Kohara Y."/>
            <person name="Kuroki Y."/>
            <person name="Lindquist E."/>
            <person name="Lucas S."/>
            <person name="Osoegawa K."/>
            <person name="Pennacchio L.A."/>
            <person name="Salamov A.A."/>
            <person name="Satou Y."/>
            <person name="Sauka-Spengler T."/>
            <person name="Schmutz J."/>
            <person name="Shin-I T."/>
            <person name="Toyoda A."/>
            <person name="Bronner-Fraser M."/>
            <person name="Fujiyama A."/>
            <person name="Holland L.Z."/>
            <person name="Holland P.W.H."/>
            <person name="Satoh N."/>
            <person name="Rokhsar D.S."/>
        </authorList>
    </citation>
    <scope>NUCLEOTIDE SEQUENCE [LARGE SCALE GENOMIC DNA]</scope>
    <source>
        <strain evidence="1">S238N-H82</strain>
        <tissue evidence="1">Testes</tissue>
    </source>
</reference>
<gene>
    <name evidence="1" type="ORF">BRAFLDRAFT_99517</name>
</gene>
<sequence length="126" mass="14243">MATRTTSQTIMCFEMTGRGLENTPGCWSRGSKSWKSSSFVGLRRGGQVSMGLDWRPRPQINVNHTAKPLPDGDDDWPGLEINHNQQSQNNGVKLTMTVLMNRIPNIREARLIHRLTIVESKQLQDL</sequence>
<proteinExistence type="predicted"/>
<dbReference type="InParanoid" id="C3XTE0"/>
<name>C3XTE0_BRAFL</name>
<dbReference type="EMBL" id="GG666462">
    <property type="protein sequence ID" value="EEN68729.1"/>
    <property type="molecule type" value="Genomic_DNA"/>
</dbReference>